<organism evidence="2 3">
    <name type="scientific">Streptomyces fructofermentans</name>
    <dbReference type="NCBI Taxonomy" id="152141"/>
    <lineage>
        <taxon>Bacteria</taxon>
        <taxon>Bacillati</taxon>
        <taxon>Actinomycetota</taxon>
        <taxon>Actinomycetes</taxon>
        <taxon>Kitasatosporales</taxon>
        <taxon>Streptomycetaceae</taxon>
        <taxon>Streptomyces</taxon>
    </lineage>
</organism>
<feature type="region of interest" description="Disordered" evidence="1">
    <location>
        <begin position="48"/>
        <end position="70"/>
    </location>
</feature>
<evidence type="ECO:0000313" key="2">
    <source>
        <dbReference type="EMBL" id="GGX66890.1"/>
    </source>
</evidence>
<gene>
    <name evidence="2" type="ORF">GCM10010515_38250</name>
</gene>
<feature type="region of interest" description="Disordered" evidence="1">
    <location>
        <begin position="217"/>
        <end position="246"/>
    </location>
</feature>
<evidence type="ECO:0000313" key="3">
    <source>
        <dbReference type="Proteomes" id="UP000645555"/>
    </source>
</evidence>
<evidence type="ECO:0000256" key="1">
    <source>
        <dbReference type="SAM" id="MobiDB-lite"/>
    </source>
</evidence>
<dbReference type="InterPro" id="IPR045756">
    <property type="entry name" value="DUF6183"/>
</dbReference>
<dbReference type="Pfam" id="PF19681">
    <property type="entry name" value="DUF6183"/>
    <property type="match status" value="1"/>
</dbReference>
<reference evidence="2" key="1">
    <citation type="journal article" date="2014" name="Int. J. Syst. Evol. Microbiol.">
        <title>Complete genome sequence of Corynebacterium casei LMG S-19264T (=DSM 44701T), isolated from a smear-ripened cheese.</title>
        <authorList>
            <consortium name="US DOE Joint Genome Institute (JGI-PGF)"/>
            <person name="Walter F."/>
            <person name="Albersmeier A."/>
            <person name="Kalinowski J."/>
            <person name="Ruckert C."/>
        </authorList>
    </citation>
    <scope>NUCLEOTIDE SEQUENCE</scope>
    <source>
        <strain evidence="2">JCM 4956</strain>
    </source>
</reference>
<feature type="compositionally biased region" description="Low complexity" evidence="1">
    <location>
        <begin position="223"/>
        <end position="236"/>
    </location>
</feature>
<comment type="caution">
    <text evidence="2">The sequence shown here is derived from an EMBL/GenBank/DDBJ whole genome shotgun (WGS) entry which is preliminary data.</text>
</comment>
<dbReference type="EMBL" id="BMWD01000012">
    <property type="protein sequence ID" value="GGX66890.1"/>
    <property type="molecule type" value="Genomic_DNA"/>
</dbReference>
<accession>A0A918KKJ7</accession>
<reference evidence="2" key="2">
    <citation type="submission" date="2020-09" db="EMBL/GenBank/DDBJ databases">
        <authorList>
            <person name="Sun Q."/>
            <person name="Ohkuma M."/>
        </authorList>
    </citation>
    <scope>NUCLEOTIDE SEQUENCE</scope>
    <source>
        <strain evidence="2">JCM 4956</strain>
    </source>
</reference>
<name>A0A918KKJ7_9ACTN</name>
<sequence length="406" mass="43416">MNDNDVTPGDGAPRWHPGERTDPAELKELAETRPQDLYAAVERLCRQTTGHGDGPQRPAGRAATGSDGASAARAVRRIAETLAETRSRDCARSAVDIVGRLLPAGSSYREENVLLRRSVAAKLAVSQQLRDLEPLFGEFPDTADDPVVEVRACVLGELALIGAGRGRPLLDAYAERLRELGHPLARLPRTRLDVEHRFAVRVRGLGPVRTTEQLRSRFPEVPPTDGGAAAGRTAARTPDDGRARSAAEPFTAGGWAREPEARFFTSAGPLGPDDFGMSFIRELDLDCLAGEGTRRGGAVACATTPDDVLGELFSASFNGGVNGQGQGGAYARLYAWNSFHALLGLPAGTPPLEAVRRAADHRWLRFMAFTDWFHHDTADVAFAVLDPARTGVAVLAATDTDPDTGS</sequence>
<protein>
    <submittedName>
        <fullName evidence="2">Uncharacterized protein</fullName>
    </submittedName>
</protein>
<proteinExistence type="predicted"/>
<feature type="region of interest" description="Disordered" evidence="1">
    <location>
        <begin position="1"/>
        <end position="24"/>
    </location>
</feature>
<dbReference type="AlphaFoldDB" id="A0A918KKJ7"/>
<keyword evidence="3" id="KW-1185">Reference proteome</keyword>
<dbReference type="RefSeq" id="WP_229916273.1">
    <property type="nucleotide sequence ID" value="NZ_BMWD01000012.1"/>
</dbReference>
<dbReference type="Proteomes" id="UP000645555">
    <property type="component" value="Unassembled WGS sequence"/>
</dbReference>